<dbReference type="EMBL" id="AGNL01020252">
    <property type="protein sequence ID" value="EJK61249.1"/>
    <property type="molecule type" value="Genomic_DNA"/>
</dbReference>
<comment type="caution">
    <text evidence="1">The sequence shown here is derived from an EMBL/GenBank/DDBJ whole genome shotgun (WGS) entry which is preliminary data.</text>
</comment>
<reference evidence="1 2" key="1">
    <citation type="journal article" date="2012" name="Genome Biol.">
        <title>Genome and low-iron response of an oceanic diatom adapted to chronic iron limitation.</title>
        <authorList>
            <person name="Lommer M."/>
            <person name="Specht M."/>
            <person name="Roy A.S."/>
            <person name="Kraemer L."/>
            <person name="Andreson R."/>
            <person name="Gutowska M.A."/>
            <person name="Wolf J."/>
            <person name="Bergner S.V."/>
            <person name="Schilhabel M.B."/>
            <person name="Klostermeier U.C."/>
            <person name="Beiko R.G."/>
            <person name="Rosenstiel P."/>
            <person name="Hippler M."/>
            <person name="Laroche J."/>
        </authorList>
    </citation>
    <scope>NUCLEOTIDE SEQUENCE [LARGE SCALE GENOMIC DNA]</scope>
    <source>
        <strain evidence="1 2">CCMP1005</strain>
    </source>
</reference>
<proteinExistence type="predicted"/>
<sequence length="145" mass="15949">MEALDCLPAKFSAARGLSKNLFGQRITRGICDALPEQISRETGSGRRTIQRHIARRGGLFALSFIVGGGGPGGGSIWLRFWLEFRVVPRLRAAIASRDSSPAKSCPGRLGHSEFPLLVATRGRRRVEQRRIIINKILKKKASAEN</sequence>
<gene>
    <name evidence="1" type="ORF">THAOC_18302</name>
</gene>
<evidence type="ECO:0000313" key="2">
    <source>
        <dbReference type="Proteomes" id="UP000266841"/>
    </source>
</evidence>
<name>K0S8L3_THAOC</name>
<accession>K0S8L3</accession>
<protein>
    <submittedName>
        <fullName evidence="1">Uncharacterized protein</fullName>
    </submittedName>
</protein>
<organism evidence="1 2">
    <name type="scientific">Thalassiosira oceanica</name>
    <name type="common">Marine diatom</name>
    <dbReference type="NCBI Taxonomy" id="159749"/>
    <lineage>
        <taxon>Eukaryota</taxon>
        <taxon>Sar</taxon>
        <taxon>Stramenopiles</taxon>
        <taxon>Ochrophyta</taxon>
        <taxon>Bacillariophyta</taxon>
        <taxon>Coscinodiscophyceae</taxon>
        <taxon>Thalassiosirophycidae</taxon>
        <taxon>Thalassiosirales</taxon>
        <taxon>Thalassiosiraceae</taxon>
        <taxon>Thalassiosira</taxon>
    </lineage>
</organism>
<evidence type="ECO:0000313" key="1">
    <source>
        <dbReference type="EMBL" id="EJK61249.1"/>
    </source>
</evidence>
<dbReference type="Proteomes" id="UP000266841">
    <property type="component" value="Unassembled WGS sequence"/>
</dbReference>
<keyword evidence="2" id="KW-1185">Reference proteome</keyword>
<dbReference type="AlphaFoldDB" id="K0S8L3"/>